<evidence type="ECO:0000313" key="2">
    <source>
        <dbReference type="Proteomes" id="UP000824120"/>
    </source>
</evidence>
<comment type="caution">
    <text evidence="1">The sequence shown here is derived from an EMBL/GenBank/DDBJ whole genome shotgun (WGS) entry which is preliminary data.</text>
</comment>
<dbReference type="OrthoDB" id="1708737at2759"/>
<accession>A0A9J5Z558</accession>
<name>A0A9J5Z558_SOLCO</name>
<dbReference type="AlphaFoldDB" id="A0A9J5Z558"/>
<reference evidence="1 2" key="1">
    <citation type="submission" date="2020-09" db="EMBL/GenBank/DDBJ databases">
        <title>De no assembly of potato wild relative species, Solanum commersonii.</title>
        <authorList>
            <person name="Cho K."/>
        </authorList>
    </citation>
    <scope>NUCLEOTIDE SEQUENCE [LARGE SCALE GENOMIC DNA]</scope>
    <source>
        <strain evidence="1">LZ3.2</strain>
        <tissue evidence="1">Leaf</tissue>
    </source>
</reference>
<sequence>MGRVTNLIKIQQLSMVSILEPLTDNSHLNHVRISFCMDKATCNQNGKIWLLWNQEVECKVLESNDQQITCEISHVTNPITYLITVVYPKCKENLRTPLWDRLLHYANRDILWCPIK</sequence>
<protein>
    <submittedName>
        <fullName evidence="1">Uncharacterized protein</fullName>
    </submittedName>
</protein>
<dbReference type="EMBL" id="JACXVP010000005">
    <property type="protein sequence ID" value="KAG5606182.1"/>
    <property type="molecule type" value="Genomic_DNA"/>
</dbReference>
<dbReference type="Proteomes" id="UP000824120">
    <property type="component" value="Chromosome 5"/>
</dbReference>
<keyword evidence="2" id="KW-1185">Reference proteome</keyword>
<evidence type="ECO:0000313" key="1">
    <source>
        <dbReference type="EMBL" id="KAG5606182.1"/>
    </source>
</evidence>
<organism evidence="1 2">
    <name type="scientific">Solanum commersonii</name>
    <name type="common">Commerson's wild potato</name>
    <name type="synonym">Commerson's nightshade</name>
    <dbReference type="NCBI Taxonomy" id="4109"/>
    <lineage>
        <taxon>Eukaryota</taxon>
        <taxon>Viridiplantae</taxon>
        <taxon>Streptophyta</taxon>
        <taxon>Embryophyta</taxon>
        <taxon>Tracheophyta</taxon>
        <taxon>Spermatophyta</taxon>
        <taxon>Magnoliopsida</taxon>
        <taxon>eudicotyledons</taxon>
        <taxon>Gunneridae</taxon>
        <taxon>Pentapetalae</taxon>
        <taxon>asterids</taxon>
        <taxon>lamiids</taxon>
        <taxon>Solanales</taxon>
        <taxon>Solanaceae</taxon>
        <taxon>Solanoideae</taxon>
        <taxon>Solaneae</taxon>
        <taxon>Solanum</taxon>
    </lineage>
</organism>
<proteinExistence type="predicted"/>
<gene>
    <name evidence="1" type="ORF">H5410_027674</name>
</gene>